<sequence>MVTAQYTDGGAAGGVPALTGSTRAQLQPKSKEAEHFTAHSGLTVNDRPTARAGERLGDVDHNDWAAYGPVDLRNIGSVTLGVTNGGFGGDIEIRAGSPTGTLIGRATIGSTGGWDNLVSPTVTLTNRPAGTTTLYAKFVNAAQVGGTPDLLSLDWLRFNGSGVKQEPGGALSLAASPGSGTAPLISTLTATATVPSGQSITDYAWDFGDNSAVTHGATLRSTGQSYPRKGTFTARVTVTYTSGETRSANLTITVN</sequence>
<dbReference type="Gene3D" id="2.60.40.10">
    <property type="entry name" value="Immunoglobulins"/>
    <property type="match status" value="1"/>
</dbReference>
<dbReference type="InterPro" id="IPR035986">
    <property type="entry name" value="PKD_dom_sf"/>
</dbReference>
<dbReference type="AlphaFoldDB" id="A0A1N5VZ37"/>
<dbReference type="InterPro" id="IPR013783">
    <property type="entry name" value="Ig-like_fold"/>
</dbReference>
<protein>
    <submittedName>
        <fullName evidence="5">PKD domain-containing protein</fullName>
    </submittedName>
</protein>
<dbReference type="EMBL" id="FSQT01000001">
    <property type="protein sequence ID" value="SIM77949.1"/>
    <property type="molecule type" value="Genomic_DNA"/>
</dbReference>
<dbReference type="CDD" id="cd04084">
    <property type="entry name" value="CBM6_xylanase-like"/>
    <property type="match status" value="1"/>
</dbReference>
<dbReference type="Pfam" id="PF18911">
    <property type="entry name" value="PKD_4"/>
    <property type="match status" value="1"/>
</dbReference>
<evidence type="ECO:0000259" key="4">
    <source>
        <dbReference type="PROSITE" id="PS51175"/>
    </source>
</evidence>
<dbReference type="SUPFAM" id="SSF49299">
    <property type="entry name" value="PKD domain"/>
    <property type="match status" value="1"/>
</dbReference>
<dbReference type="RefSeq" id="WP_244298451.1">
    <property type="nucleotide sequence ID" value="NZ_FSQT01000001.1"/>
</dbReference>
<evidence type="ECO:0000313" key="5">
    <source>
        <dbReference type="EMBL" id="SIM77949.1"/>
    </source>
</evidence>
<gene>
    <name evidence="5" type="ORF">SAMN04489832_1982</name>
</gene>
<dbReference type="InterPro" id="IPR000601">
    <property type="entry name" value="PKD_dom"/>
</dbReference>
<dbReference type="PROSITE" id="PS50093">
    <property type="entry name" value="PKD"/>
    <property type="match status" value="1"/>
</dbReference>
<dbReference type="Pfam" id="PF03422">
    <property type="entry name" value="CBM_6"/>
    <property type="match status" value="1"/>
</dbReference>
<keyword evidence="1" id="KW-0732">Signal</keyword>
<dbReference type="SMART" id="SM00606">
    <property type="entry name" value="CBD_IV"/>
    <property type="match status" value="1"/>
</dbReference>
<evidence type="ECO:0000256" key="1">
    <source>
        <dbReference type="ARBA" id="ARBA00022729"/>
    </source>
</evidence>
<dbReference type="GO" id="GO:0005975">
    <property type="term" value="P:carbohydrate metabolic process"/>
    <property type="evidence" value="ECO:0007669"/>
    <property type="project" value="UniProtKB-ARBA"/>
</dbReference>
<evidence type="ECO:0000313" key="6">
    <source>
        <dbReference type="Proteomes" id="UP000185124"/>
    </source>
</evidence>
<accession>A0A1N5VZ37</accession>
<dbReference type="STRING" id="709881.SAMN04489832_1982"/>
<dbReference type="Gene3D" id="2.60.120.260">
    <property type="entry name" value="Galactose-binding domain-like"/>
    <property type="match status" value="1"/>
</dbReference>
<dbReference type="InterPro" id="IPR005084">
    <property type="entry name" value="CBM6"/>
</dbReference>
<dbReference type="Proteomes" id="UP000185124">
    <property type="component" value="Unassembled WGS sequence"/>
</dbReference>
<reference evidence="6" key="1">
    <citation type="submission" date="2016-12" db="EMBL/GenBank/DDBJ databases">
        <authorList>
            <person name="Varghese N."/>
            <person name="Submissions S."/>
        </authorList>
    </citation>
    <scope>NUCLEOTIDE SEQUENCE [LARGE SCALE GENOMIC DNA]</scope>
    <source>
        <strain evidence="6">DSM 45599</strain>
    </source>
</reference>
<feature type="region of interest" description="Disordered" evidence="2">
    <location>
        <begin position="1"/>
        <end position="56"/>
    </location>
</feature>
<evidence type="ECO:0000256" key="2">
    <source>
        <dbReference type="SAM" id="MobiDB-lite"/>
    </source>
</evidence>
<evidence type="ECO:0000259" key="3">
    <source>
        <dbReference type="PROSITE" id="PS50093"/>
    </source>
</evidence>
<dbReference type="PROSITE" id="PS51175">
    <property type="entry name" value="CBM6"/>
    <property type="match status" value="1"/>
</dbReference>
<dbReference type="GO" id="GO:0030246">
    <property type="term" value="F:carbohydrate binding"/>
    <property type="evidence" value="ECO:0007669"/>
    <property type="project" value="InterPro"/>
</dbReference>
<proteinExistence type="predicted"/>
<feature type="compositionally biased region" description="Polar residues" evidence="2">
    <location>
        <begin position="19"/>
        <end position="28"/>
    </location>
</feature>
<name>A0A1N5VZ37_9ACTN</name>
<dbReference type="SUPFAM" id="SSF49785">
    <property type="entry name" value="Galactose-binding domain-like"/>
    <property type="match status" value="1"/>
</dbReference>
<dbReference type="InterPro" id="IPR006584">
    <property type="entry name" value="Cellulose-bd_IV"/>
</dbReference>
<dbReference type="CDD" id="cd00146">
    <property type="entry name" value="PKD"/>
    <property type="match status" value="1"/>
</dbReference>
<feature type="domain" description="PKD" evidence="3">
    <location>
        <begin position="169"/>
        <end position="255"/>
    </location>
</feature>
<dbReference type="InterPro" id="IPR008979">
    <property type="entry name" value="Galactose-bd-like_sf"/>
</dbReference>
<keyword evidence="6" id="KW-1185">Reference proteome</keyword>
<organism evidence="5 6">
    <name type="scientific">Micromonospora cremea</name>
    <dbReference type="NCBI Taxonomy" id="709881"/>
    <lineage>
        <taxon>Bacteria</taxon>
        <taxon>Bacillati</taxon>
        <taxon>Actinomycetota</taxon>
        <taxon>Actinomycetes</taxon>
        <taxon>Micromonosporales</taxon>
        <taxon>Micromonosporaceae</taxon>
        <taxon>Micromonospora</taxon>
    </lineage>
</organism>
<feature type="domain" description="CBM6" evidence="4">
    <location>
        <begin position="29"/>
        <end position="159"/>
    </location>
</feature>